<proteinExistence type="predicted"/>
<evidence type="ECO:0008006" key="4">
    <source>
        <dbReference type="Google" id="ProtNLM"/>
    </source>
</evidence>
<organism evidence="2 3">
    <name type="scientific">Erysiphe neolycopersici</name>
    <dbReference type="NCBI Taxonomy" id="212602"/>
    <lineage>
        <taxon>Eukaryota</taxon>
        <taxon>Fungi</taxon>
        <taxon>Dikarya</taxon>
        <taxon>Ascomycota</taxon>
        <taxon>Pezizomycotina</taxon>
        <taxon>Leotiomycetes</taxon>
        <taxon>Erysiphales</taxon>
        <taxon>Erysiphaceae</taxon>
        <taxon>Erysiphe</taxon>
    </lineage>
</organism>
<evidence type="ECO:0000313" key="2">
    <source>
        <dbReference type="EMBL" id="RKF65165.1"/>
    </source>
</evidence>
<name>A0A420I674_9PEZI</name>
<evidence type="ECO:0000313" key="3">
    <source>
        <dbReference type="Proteomes" id="UP000286134"/>
    </source>
</evidence>
<dbReference type="Proteomes" id="UP000286134">
    <property type="component" value="Unassembled WGS sequence"/>
</dbReference>
<reference evidence="2 3" key="1">
    <citation type="journal article" date="2018" name="BMC Genomics">
        <title>Comparative genome analyses reveal sequence features reflecting distinct modes of host-adaptation between dicot and monocot powdery mildew.</title>
        <authorList>
            <person name="Wu Y."/>
            <person name="Ma X."/>
            <person name="Pan Z."/>
            <person name="Kale S.D."/>
            <person name="Song Y."/>
            <person name="King H."/>
            <person name="Zhang Q."/>
            <person name="Presley C."/>
            <person name="Deng X."/>
            <person name="Wei C.I."/>
            <person name="Xiao S."/>
        </authorList>
    </citation>
    <scope>NUCLEOTIDE SEQUENCE [LARGE SCALE GENOMIC DNA]</scope>
    <source>
        <strain evidence="2">UMSG2</strain>
    </source>
</reference>
<dbReference type="AlphaFoldDB" id="A0A420I674"/>
<evidence type="ECO:0000256" key="1">
    <source>
        <dbReference type="SAM" id="SignalP"/>
    </source>
</evidence>
<dbReference type="EMBL" id="MCFK01001210">
    <property type="protein sequence ID" value="RKF65165.1"/>
    <property type="molecule type" value="Genomic_DNA"/>
</dbReference>
<comment type="caution">
    <text evidence="2">The sequence shown here is derived from an EMBL/GenBank/DDBJ whole genome shotgun (WGS) entry which is preliminary data.</text>
</comment>
<feature type="chain" id="PRO_5019291029" description="Lipoprotein" evidence="1">
    <location>
        <begin position="23"/>
        <end position="216"/>
    </location>
</feature>
<accession>A0A420I674</accession>
<protein>
    <recommendedName>
        <fullName evidence="4">Lipoprotein</fullName>
    </recommendedName>
</protein>
<keyword evidence="1" id="KW-0732">Signal</keyword>
<gene>
    <name evidence="2" type="ORF">OnM2_012029</name>
</gene>
<feature type="signal peptide" evidence="1">
    <location>
        <begin position="1"/>
        <end position="22"/>
    </location>
</feature>
<sequence>MLFRTSTFLLTLCLLYAGCGSAMDGGAESAQWQNINEPFYNREGENRKVFTCGNNKFTLLVTDLAKERGVKVLREFNSSGVPSEQLIRYLPEKNRPGFNSQIAQPYYATSIISDDEEYDSKAVVIFNSRGRKVDVALQYLTLDSSTGKKFYDYESCTQRDEFVTLIDGKAMSWDKDTNKWTELRGEPILNIPIRTSRRKPVYVNNSPSSGSKPAPL</sequence>
<keyword evidence="3" id="KW-1185">Reference proteome</keyword>